<evidence type="ECO:0000313" key="7">
    <source>
        <dbReference type="Proteomes" id="UP001232148"/>
    </source>
</evidence>
<evidence type="ECO:0000256" key="5">
    <source>
        <dbReference type="SAM" id="Phobius"/>
    </source>
</evidence>
<sequence>MSAQPIGLTTVPRLLPVTGTFALPFTMYYAFLSLRVVGQRLKDEYYLGENSSGAGADDRERREANKLYLASRSHANFCENVPLAFVLATAAELNGGNRRVLAWLLGGFLALRVLHAEVGIMRPGGMGRGRPVGYFGTIGVIGTLAGYAAYLAKQYWE</sequence>
<keyword evidence="7" id="KW-1185">Reference proteome</keyword>
<dbReference type="Proteomes" id="UP001232148">
    <property type="component" value="Unassembled WGS sequence"/>
</dbReference>
<accession>A0AAD9HR43</accession>
<evidence type="ECO:0000313" key="6">
    <source>
        <dbReference type="EMBL" id="KAK2033548.1"/>
    </source>
</evidence>
<evidence type="ECO:0008006" key="8">
    <source>
        <dbReference type="Google" id="ProtNLM"/>
    </source>
</evidence>
<dbReference type="SUPFAM" id="SSF161084">
    <property type="entry name" value="MAPEG domain-like"/>
    <property type="match status" value="1"/>
</dbReference>
<dbReference type="InterPro" id="IPR001129">
    <property type="entry name" value="Membr-assoc_MAPEG"/>
</dbReference>
<feature type="transmembrane region" description="Helical" evidence="5">
    <location>
        <begin position="132"/>
        <end position="152"/>
    </location>
</feature>
<organism evidence="6 7">
    <name type="scientific">Colletotrichum zoysiae</name>
    <dbReference type="NCBI Taxonomy" id="1216348"/>
    <lineage>
        <taxon>Eukaryota</taxon>
        <taxon>Fungi</taxon>
        <taxon>Dikarya</taxon>
        <taxon>Ascomycota</taxon>
        <taxon>Pezizomycotina</taxon>
        <taxon>Sordariomycetes</taxon>
        <taxon>Hypocreomycetidae</taxon>
        <taxon>Glomerellales</taxon>
        <taxon>Glomerellaceae</taxon>
        <taxon>Colletotrichum</taxon>
        <taxon>Colletotrichum graminicola species complex</taxon>
    </lineage>
</organism>
<protein>
    <recommendedName>
        <fullName evidence="8">MAPEG family protein</fullName>
    </recommendedName>
</protein>
<dbReference type="Pfam" id="PF01124">
    <property type="entry name" value="MAPEG"/>
    <property type="match status" value="1"/>
</dbReference>
<evidence type="ECO:0000256" key="3">
    <source>
        <dbReference type="ARBA" id="ARBA00022989"/>
    </source>
</evidence>
<dbReference type="PANTHER" id="PTHR35814:SF1">
    <property type="entry name" value="GLUTATHIONE S-TRANSFERASE-RELATED"/>
    <property type="match status" value="1"/>
</dbReference>
<evidence type="ECO:0000256" key="4">
    <source>
        <dbReference type="ARBA" id="ARBA00023136"/>
    </source>
</evidence>
<dbReference type="InterPro" id="IPR023352">
    <property type="entry name" value="MAPEG-like_dom_sf"/>
</dbReference>
<proteinExistence type="predicted"/>
<dbReference type="PANTHER" id="PTHR35814">
    <property type="match status" value="1"/>
</dbReference>
<evidence type="ECO:0000256" key="1">
    <source>
        <dbReference type="ARBA" id="ARBA00004370"/>
    </source>
</evidence>
<reference evidence="6" key="1">
    <citation type="submission" date="2021-06" db="EMBL/GenBank/DDBJ databases">
        <title>Comparative genomics, transcriptomics and evolutionary studies reveal genomic signatures of adaptation to plant cell wall in hemibiotrophic fungi.</title>
        <authorList>
            <consortium name="DOE Joint Genome Institute"/>
            <person name="Baroncelli R."/>
            <person name="Diaz J.F."/>
            <person name="Benocci T."/>
            <person name="Peng M."/>
            <person name="Battaglia E."/>
            <person name="Haridas S."/>
            <person name="Andreopoulos W."/>
            <person name="Labutti K."/>
            <person name="Pangilinan J."/>
            <person name="Floch G.L."/>
            <person name="Makela M.R."/>
            <person name="Henrissat B."/>
            <person name="Grigoriev I.V."/>
            <person name="Crouch J.A."/>
            <person name="De Vries R.P."/>
            <person name="Sukno S.A."/>
            <person name="Thon M.R."/>
        </authorList>
    </citation>
    <scope>NUCLEOTIDE SEQUENCE</scope>
    <source>
        <strain evidence="6">MAFF235873</strain>
    </source>
</reference>
<feature type="transmembrane region" description="Helical" evidence="5">
    <location>
        <begin position="100"/>
        <end position="120"/>
    </location>
</feature>
<feature type="transmembrane region" description="Helical" evidence="5">
    <location>
        <begin position="14"/>
        <end position="32"/>
    </location>
</feature>
<dbReference type="EMBL" id="MU842821">
    <property type="protein sequence ID" value="KAK2033548.1"/>
    <property type="molecule type" value="Genomic_DNA"/>
</dbReference>
<keyword evidence="3 5" id="KW-1133">Transmembrane helix</keyword>
<keyword evidence="2 5" id="KW-0812">Transmembrane</keyword>
<name>A0AAD9HR43_9PEZI</name>
<dbReference type="GO" id="GO:0016020">
    <property type="term" value="C:membrane"/>
    <property type="evidence" value="ECO:0007669"/>
    <property type="project" value="UniProtKB-SubCell"/>
</dbReference>
<gene>
    <name evidence="6" type="ORF">LX32DRAFT_725119</name>
</gene>
<dbReference type="AlphaFoldDB" id="A0AAD9HR43"/>
<keyword evidence="4 5" id="KW-0472">Membrane</keyword>
<dbReference type="Gene3D" id="1.20.120.550">
    <property type="entry name" value="Membrane associated eicosanoid/glutathione metabolism-like domain"/>
    <property type="match status" value="1"/>
</dbReference>
<evidence type="ECO:0000256" key="2">
    <source>
        <dbReference type="ARBA" id="ARBA00022692"/>
    </source>
</evidence>
<comment type="subcellular location">
    <subcellularLocation>
        <location evidence="1">Membrane</location>
    </subcellularLocation>
</comment>
<comment type="caution">
    <text evidence="6">The sequence shown here is derived from an EMBL/GenBank/DDBJ whole genome shotgun (WGS) entry which is preliminary data.</text>
</comment>